<evidence type="ECO:0000313" key="2">
    <source>
        <dbReference type="Proteomes" id="UP000199698"/>
    </source>
</evidence>
<dbReference type="AlphaFoldDB" id="A0A1C4BQW9"/>
<keyword evidence="2" id="KW-1185">Reference proteome</keyword>
<sequence>GPDWVKGKGFVPQDINNPQRNFPSTGTNNVYFYLLLANVTPEEIISANGARVFPESGSGVSLVLLSERTPGWGKGSQDVALKIVLKGPTNRSANKNFSPSTFKLYSDRAKTNVLYSFKIERWYIAQGANINASVQDAKDYCNRIGYRMPSVADFTNANIGDIWTGGIPERDINGYRRQLSYRGGNGKWIGGLFNEWGTLFNHSNHYLFLDDWETSHPQDWYWTIDTYKGKPLRVDLGDGDLYYNELTYRQYRAACVKP</sequence>
<dbReference type="EMBL" id="FMBA01000024">
    <property type="protein sequence ID" value="SCC09286.1"/>
    <property type="molecule type" value="Genomic_DNA"/>
</dbReference>
<gene>
    <name evidence="1" type="ORF">GA0061080_10241</name>
</gene>
<evidence type="ECO:0000313" key="1">
    <source>
        <dbReference type="EMBL" id="SCC09286.1"/>
    </source>
</evidence>
<accession>A0A1C4BQW9</accession>
<reference evidence="2" key="1">
    <citation type="submission" date="2016-08" db="EMBL/GenBank/DDBJ databases">
        <authorList>
            <person name="Varghese N."/>
            <person name="Submissions Spin"/>
        </authorList>
    </citation>
    <scope>NUCLEOTIDE SEQUENCE [LARGE SCALE GENOMIC DNA]</scope>
    <source>
        <strain evidence="2">R-53144</strain>
    </source>
</reference>
<proteinExistence type="predicted"/>
<name>A0A1C4BQW9_9GAMM</name>
<feature type="non-terminal residue" evidence="1">
    <location>
        <position position="1"/>
    </location>
</feature>
<organism evidence="1 2">
    <name type="scientific">Gilliamella intestini</name>
    <dbReference type="NCBI Taxonomy" id="1798183"/>
    <lineage>
        <taxon>Bacteria</taxon>
        <taxon>Pseudomonadati</taxon>
        <taxon>Pseudomonadota</taxon>
        <taxon>Gammaproteobacteria</taxon>
        <taxon>Orbales</taxon>
        <taxon>Orbaceae</taxon>
        <taxon>Gilliamella</taxon>
    </lineage>
</organism>
<dbReference type="Proteomes" id="UP000199698">
    <property type="component" value="Unassembled WGS sequence"/>
</dbReference>
<protein>
    <submittedName>
        <fullName evidence="1">Uncharacterized protein</fullName>
    </submittedName>
</protein>